<name>K7ADW0_9ALTE</name>
<reference evidence="1 2" key="1">
    <citation type="journal article" date="2013" name="Genome Announc.">
        <title>Complete Genome Sequence of Glaciecola psychrophila Strain 170T.</title>
        <authorList>
            <person name="Yin J."/>
            <person name="Chen J."/>
            <person name="Liu G."/>
            <person name="Yu Y."/>
            <person name="Song L."/>
            <person name="Wang X."/>
            <person name="Qu X."/>
        </authorList>
    </citation>
    <scope>NUCLEOTIDE SEQUENCE [LARGE SCALE GENOMIC DNA]</scope>
    <source>
        <strain evidence="1 2">170</strain>
    </source>
</reference>
<gene>
    <name evidence="1" type="ORF">C427_2073</name>
</gene>
<organism evidence="1 2">
    <name type="scientific">Paraglaciecola psychrophila 170</name>
    <dbReference type="NCBI Taxonomy" id="1129794"/>
    <lineage>
        <taxon>Bacteria</taxon>
        <taxon>Pseudomonadati</taxon>
        <taxon>Pseudomonadota</taxon>
        <taxon>Gammaproteobacteria</taxon>
        <taxon>Alteromonadales</taxon>
        <taxon>Alteromonadaceae</taxon>
        <taxon>Paraglaciecola</taxon>
    </lineage>
</organism>
<sequence length="131" mass="15705">MKKRELIKQHLSLLNINELLRYRLLLCSGEQNEDLELDISDLFKYPARLETSYVDNWQKDVLKFLFRYLEEEFESPRQLDEKIADVLSKKMFSEKDNRTLNIFESFLASMQSSNVVMIHSSLHRKLDKLNF</sequence>
<keyword evidence="2" id="KW-1185">Reference proteome</keyword>
<dbReference type="Proteomes" id="UP000011864">
    <property type="component" value="Chromosome"/>
</dbReference>
<dbReference type="HOGENOM" id="CLU_1925561_0_0_6"/>
<dbReference type="STRING" id="1129794.C427_2073"/>
<dbReference type="EMBL" id="CP003837">
    <property type="protein sequence ID" value="AGH44182.1"/>
    <property type="molecule type" value="Genomic_DNA"/>
</dbReference>
<accession>K7ADW0</accession>
<evidence type="ECO:0000313" key="2">
    <source>
        <dbReference type="Proteomes" id="UP000011864"/>
    </source>
</evidence>
<proteinExistence type="predicted"/>
<dbReference type="RefSeq" id="WP_007643461.1">
    <property type="nucleotide sequence ID" value="NC_020514.1"/>
</dbReference>
<evidence type="ECO:0000313" key="1">
    <source>
        <dbReference type="EMBL" id="AGH44182.1"/>
    </source>
</evidence>
<dbReference type="KEGG" id="gps:C427_2073"/>
<dbReference type="AlphaFoldDB" id="K7ADW0"/>
<protein>
    <submittedName>
        <fullName evidence="1">Uncharacterized protein</fullName>
    </submittedName>
</protein>
<dbReference type="OrthoDB" id="6366706at2"/>
<dbReference type="PATRIC" id="fig|1129794.4.peg.2052"/>